<dbReference type="EMBL" id="ADLT01000007">
    <property type="protein sequence ID" value="EHO63864.1"/>
    <property type="molecule type" value="Genomic_DNA"/>
</dbReference>
<dbReference type="AlphaFoldDB" id="H1CXY6"/>
<keyword evidence="4" id="KW-1185">Reference proteome</keyword>
<reference evidence="3 4" key="1">
    <citation type="submission" date="2011-11" db="EMBL/GenBank/DDBJ databases">
        <title>The Genome Sequence of Dialister succinatiphilus YIT 11850.</title>
        <authorList>
            <consortium name="The Broad Institute Genome Sequencing Platform"/>
            <person name="Earl A."/>
            <person name="Ward D."/>
            <person name="Feldgarden M."/>
            <person name="Gevers D."/>
            <person name="Morotomi M."/>
            <person name="Young S.K."/>
            <person name="Zeng Q."/>
            <person name="Gargeya S."/>
            <person name="Fitzgerald M."/>
            <person name="Haas B."/>
            <person name="Abouelleil A."/>
            <person name="Alvarado L."/>
            <person name="Arachchi H.M."/>
            <person name="Berlin A."/>
            <person name="Brown A."/>
            <person name="Chapman S.B."/>
            <person name="Dunbar C."/>
            <person name="Gearin G."/>
            <person name="Goldberg J."/>
            <person name="Griggs A."/>
            <person name="Gujja S."/>
            <person name="Heiman D."/>
            <person name="Howarth C."/>
            <person name="Lui A."/>
            <person name="MacDonald P.J.P."/>
            <person name="Montmayeur A."/>
            <person name="Murphy C."/>
            <person name="Neiman D."/>
            <person name="Pearson M."/>
            <person name="Priest M."/>
            <person name="Roberts A."/>
            <person name="Saif S."/>
            <person name="Shea T."/>
            <person name="Sisk P."/>
            <person name="Stolte C."/>
            <person name="Sykes S."/>
            <person name="Wortman J."/>
            <person name="Nusbaum C."/>
            <person name="Birren B."/>
        </authorList>
    </citation>
    <scope>NUCLEOTIDE SEQUENCE [LARGE SCALE GENOMIC DNA]</scope>
    <source>
        <strain evidence="3 4">YIT 11850</strain>
    </source>
</reference>
<accession>H1CXY6</accession>
<evidence type="ECO:0000256" key="1">
    <source>
        <dbReference type="SAM" id="Phobius"/>
    </source>
</evidence>
<comment type="caution">
    <text evidence="3">The sequence shown here is derived from an EMBL/GenBank/DDBJ whole genome shotgun (WGS) entry which is preliminary data.</text>
</comment>
<dbReference type="OrthoDB" id="3268734at2"/>
<dbReference type="PATRIC" id="fig|742743.3.peg.225"/>
<keyword evidence="1" id="KW-0812">Transmembrane</keyword>
<dbReference type="RefSeq" id="WP_008858730.1">
    <property type="nucleotide sequence ID" value="NZ_JH591187.1"/>
</dbReference>
<proteinExistence type="predicted"/>
<dbReference type="STRING" id="742743.HMPREF9453_00224"/>
<evidence type="ECO:0000313" key="4">
    <source>
        <dbReference type="Proteomes" id="UP000003277"/>
    </source>
</evidence>
<keyword evidence="1" id="KW-1133">Transmembrane helix</keyword>
<feature type="transmembrane region" description="Helical" evidence="1">
    <location>
        <begin position="66"/>
        <end position="86"/>
    </location>
</feature>
<dbReference type="InterPro" id="IPR002656">
    <property type="entry name" value="Acyl_transf_3_dom"/>
</dbReference>
<dbReference type="eggNOG" id="COG1835">
    <property type="taxonomic scope" value="Bacteria"/>
</dbReference>
<feature type="transmembrane region" description="Helical" evidence="1">
    <location>
        <begin position="200"/>
        <end position="217"/>
    </location>
</feature>
<feature type="transmembrane region" description="Helical" evidence="1">
    <location>
        <begin position="314"/>
        <end position="337"/>
    </location>
</feature>
<feature type="transmembrane region" description="Helical" evidence="1">
    <location>
        <begin position="175"/>
        <end position="194"/>
    </location>
</feature>
<gene>
    <name evidence="3" type="ORF">HMPREF9453_00224</name>
</gene>
<protein>
    <recommendedName>
        <fullName evidence="2">Acyltransferase 3 domain-containing protein</fullName>
    </recommendedName>
</protein>
<evidence type="ECO:0000259" key="2">
    <source>
        <dbReference type="Pfam" id="PF01757"/>
    </source>
</evidence>
<feature type="transmembrane region" description="Helical" evidence="1">
    <location>
        <begin position="151"/>
        <end position="170"/>
    </location>
</feature>
<sequence>MIYFLFILCLLLVSNYRFYQKGYCKNYLDKYHCNVIKGLFIGIVFMDHFSQYVKLNNYLDIPYIHFIHYVNQFEVALFLFYSGYGLMVSIMQKRMPYIKKLPSHRILRTLIHFDVAVSLYLMISIWKHGIPSIKAVALGFIGWGGFGNSNWYIFAILVLWMISFVVFYVFRTDKYILQISITTLLTVTAAYLISLYKQPYWYNTLLCFPLGMSFALYKDKLEKIFFKSCTRWPYLFTTIFCGAGTYIFGKHQANFYLYEVWILFFTMFTVLITMKFEFNNSILAWMGKHLFEIYILMRLPMILLQPYFKGHNYHYLVISAIITGALVVVFTPFLKWLDVHLFQVNKRRGEF</sequence>
<dbReference type="Proteomes" id="UP000003277">
    <property type="component" value="Unassembled WGS sequence"/>
</dbReference>
<evidence type="ECO:0000313" key="3">
    <source>
        <dbReference type="EMBL" id="EHO63864.1"/>
    </source>
</evidence>
<name>H1CXY6_9FIRM</name>
<feature type="domain" description="Acyltransferase 3" evidence="2">
    <location>
        <begin position="34"/>
        <end position="330"/>
    </location>
</feature>
<keyword evidence="1" id="KW-0472">Membrane</keyword>
<dbReference type="Pfam" id="PF01757">
    <property type="entry name" value="Acyl_transf_3"/>
    <property type="match status" value="1"/>
</dbReference>
<dbReference type="GO" id="GO:0016747">
    <property type="term" value="F:acyltransferase activity, transferring groups other than amino-acyl groups"/>
    <property type="evidence" value="ECO:0007669"/>
    <property type="project" value="InterPro"/>
</dbReference>
<dbReference type="HOGENOM" id="CLU_063834_0_0_9"/>
<feature type="transmembrane region" description="Helical" evidence="1">
    <location>
        <begin position="255"/>
        <end position="278"/>
    </location>
</feature>
<organism evidence="3 4">
    <name type="scientific">Dialister succinatiphilus YIT 11850</name>
    <dbReference type="NCBI Taxonomy" id="742743"/>
    <lineage>
        <taxon>Bacteria</taxon>
        <taxon>Bacillati</taxon>
        <taxon>Bacillota</taxon>
        <taxon>Negativicutes</taxon>
        <taxon>Veillonellales</taxon>
        <taxon>Veillonellaceae</taxon>
        <taxon>Dialister</taxon>
    </lineage>
</organism>
<feature type="transmembrane region" description="Helical" evidence="1">
    <location>
        <begin position="106"/>
        <end position="126"/>
    </location>
</feature>